<organism evidence="2 3">
    <name type="scientific">Holospora elegans E1</name>
    <dbReference type="NCBI Taxonomy" id="1427503"/>
    <lineage>
        <taxon>Bacteria</taxon>
        <taxon>Pseudomonadati</taxon>
        <taxon>Pseudomonadota</taxon>
        <taxon>Alphaproteobacteria</taxon>
        <taxon>Holosporales</taxon>
        <taxon>Holosporaceae</taxon>
        <taxon>Holospora</taxon>
    </lineage>
</organism>
<protein>
    <submittedName>
        <fullName evidence="2">Uncharacterized protein</fullName>
    </submittedName>
</protein>
<feature type="chain" id="PRO_5001519309" evidence="1">
    <location>
        <begin position="18"/>
        <end position="149"/>
    </location>
</feature>
<dbReference type="AlphaFoldDB" id="A0A023DYA1"/>
<dbReference type="RefSeq" id="WP_035543682.1">
    <property type="nucleotide sequence ID" value="NZ_BAUP01000039.1"/>
</dbReference>
<evidence type="ECO:0000256" key="1">
    <source>
        <dbReference type="SAM" id="SignalP"/>
    </source>
</evidence>
<evidence type="ECO:0000313" key="2">
    <source>
        <dbReference type="EMBL" id="GAJ45890.1"/>
    </source>
</evidence>
<feature type="signal peptide" evidence="1">
    <location>
        <begin position="1"/>
        <end position="17"/>
    </location>
</feature>
<reference evidence="2 3" key="1">
    <citation type="journal article" date="2014" name="FEMS Microbiol. Lett.">
        <title>Draft genome sequences of three Holospora species (Holospora obtusa, Holospora undulata, and Holospora elegans), endonuclear symbiotic bacteria of the ciliate Paramecium caudatum.</title>
        <authorList>
            <person name="Dohra H."/>
            <person name="Tanaka K."/>
            <person name="Suzuki T."/>
            <person name="Fujishima M."/>
            <person name="Suzuki H."/>
        </authorList>
    </citation>
    <scope>NUCLEOTIDE SEQUENCE [LARGE SCALE GENOMIC DNA]</scope>
    <source>
        <strain evidence="2 3">E1</strain>
    </source>
</reference>
<keyword evidence="1" id="KW-0732">Signal</keyword>
<keyword evidence="3" id="KW-1185">Reference proteome</keyword>
<dbReference type="Proteomes" id="UP000024842">
    <property type="component" value="Unassembled WGS sequence"/>
</dbReference>
<comment type="caution">
    <text evidence="2">The sequence shown here is derived from an EMBL/GenBank/DDBJ whole genome shotgun (WGS) entry which is preliminary data.</text>
</comment>
<proteinExistence type="predicted"/>
<dbReference type="EMBL" id="BAUP01000039">
    <property type="protein sequence ID" value="GAJ45890.1"/>
    <property type="molecule type" value="Genomic_DNA"/>
</dbReference>
<name>A0A023DYA1_9PROT</name>
<accession>A0A023DYA1</accession>
<dbReference type="STRING" id="1427503.HE1_00207"/>
<sequence length="149" mass="16323" precursor="true">MKKYVLILWLFSIRAYSFDFSKVNPTAWPQSISGTPLSGAINSPLSSQFLKEKVETLSPTASFVSNDSNDISKISKNSSNAVNKIIDYSAKNAPPIINKASDTIHNILDVSSNKIDKIIDKISDESTKPASEPPVQNVLTPLKITAYHL</sequence>
<evidence type="ECO:0000313" key="3">
    <source>
        <dbReference type="Proteomes" id="UP000024842"/>
    </source>
</evidence>
<gene>
    <name evidence="2" type="ORF">HE1_00207</name>
</gene>